<gene>
    <name evidence="1" type="ORF">LCGC14_1719030</name>
</gene>
<organism evidence="1">
    <name type="scientific">marine sediment metagenome</name>
    <dbReference type="NCBI Taxonomy" id="412755"/>
    <lineage>
        <taxon>unclassified sequences</taxon>
        <taxon>metagenomes</taxon>
        <taxon>ecological metagenomes</taxon>
    </lineage>
</organism>
<accession>A0A0F9HDA3</accession>
<proteinExistence type="predicted"/>
<comment type="caution">
    <text evidence="1">The sequence shown here is derived from an EMBL/GenBank/DDBJ whole genome shotgun (WGS) entry which is preliminary data.</text>
</comment>
<reference evidence="1" key="1">
    <citation type="journal article" date="2015" name="Nature">
        <title>Complex archaea that bridge the gap between prokaryotes and eukaryotes.</title>
        <authorList>
            <person name="Spang A."/>
            <person name="Saw J.H."/>
            <person name="Jorgensen S.L."/>
            <person name="Zaremba-Niedzwiedzka K."/>
            <person name="Martijn J."/>
            <person name="Lind A.E."/>
            <person name="van Eijk R."/>
            <person name="Schleper C."/>
            <person name="Guy L."/>
            <person name="Ettema T.J."/>
        </authorList>
    </citation>
    <scope>NUCLEOTIDE SEQUENCE</scope>
</reference>
<dbReference type="AlphaFoldDB" id="A0A0F9HDA3"/>
<sequence>MGNRVTITKTIFVVERFTRKDHIGEAVFRSEFDEDDSERYRSVSIDMNLDEALGQPNTVTITLQPGDTLNG</sequence>
<dbReference type="EMBL" id="LAZR01015440">
    <property type="protein sequence ID" value="KKM13167.1"/>
    <property type="molecule type" value="Genomic_DNA"/>
</dbReference>
<evidence type="ECO:0000313" key="1">
    <source>
        <dbReference type="EMBL" id="KKM13167.1"/>
    </source>
</evidence>
<protein>
    <submittedName>
        <fullName evidence="1">Uncharacterized protein</fullName>
    </submittedName>
</protein>
<name>A0A0F9HDA3_9ZZZZ</name>